<name>A0AAN1SIQ3_TETHN</name>
<dbReference type="KEGG" id="thl:TEH_23980"/>
<evidence type="ECO:0000313" key="2">
    <source>
        <dbReference type="EMBL" id="BAK95725.1"/>
    </source>
</evidence>
<feature type="transmembrane region" description="Helical" evidence="1">
    <location>
        <begin position="41"/>
        <end position="59"/>
    </location>
</feature>
<protein>
    <submittedName>
        <fullName evidence="2">Uncharacterized protein</fullName>
    </submittedName>
</protein>
<evidence type="ECO:0000256" key="1">
    <source>
        <dbReference type="SAM" id="Phobius"/>
    </source>
</evidence>
<dbReference type="Proteomes" id="UP000002663">
    <property type="component" value="Chromosome"/>
</dbReference>
<feature type="transmembrane region" description="Helical" evidence="1">
    <location>
        <begin position="88"/>
        <end position="110"/>
    </location>
</feature>
<evidence type="ECO:0000313" key="3">
    <source>
        <dbReference type="Proteomes" id="UP000002663"/>
    </source>
</evidence>
<feature type="transmembrane region" description="Helical" evidence="1">
    <location>
        <begin position="12"/>
        <end position="29"/>
    </location>
</feature>
<keyword evidence="1" id="KW-1133">Transmembrane helix</keyword>
<gene>
    <name evidence="2" type="ordered locus">TEH_23980</name>
</gene>
<proteinExistence type="predicted"/>
<keyword evidence="1" id="KW-0812">Transmembrane</keyword>
<reference evidence="2 3" key="1">
    <citation type="submission" date="2011-01" db="EMBL/GenBank/DDBJ databases">
        <title>Whole genome sequence of Tetragenococcus halophilus NBRC 12172.</title>
        <authorList>
            <person name="Nakazawa H."/>
            <person name="Omata S."/>
            <person name="Koga C."/>
            <person name="Watanabe Y."/>
            <person name="Katano Y."/>
            <person name="Ito N."/>
            <person name="Tsukatani N."/>
            <person name="Ankai A."/>
            <person name="Oguchi A."/>
            <person name="Fukui S."/>
            <person name="Yashiro I."/>
            <person name="Kamata S."/>
            <person name="Hashimoto Y."/>
            <person name="Yamazaki J."/>
            <person name="Taguchi H."/>
            <person name="Tanaka A."/>
            <person name="Koyama T."/>
            <person name="Ichige A."/>
            <person name="Hanya Y."/>
            <person name="Tanikawa S."/>
            <person name="Yamazaki S."/>
            <person name="Fujita N."/>
        </authorList>
    </citation>
    <scope>NUCLEOTIDE SEQUENCE [LARGE SCALE GENOMIC DNA]</scope>
    <source>
        <strain evidence="3">DSM 20338 / JCM 20259 / NCIMB 9735 / NBRC 12172</strain>
    </source>
</reference>
<feature type="transmembrane region" description="Helical" evidence="1">
    <location>
        <begin position="64"/>
        <end position="82"/>
    </location>
</feature>
<sequence>MKGVNIMGLQILGWTMVVVGLIVDAWGFVEFPVNEFLKSDFLSLIVSGAVLIAGGLAVLKMPAWLTIAAIIVATIVLALYIWSFRMGIANTLISYIIMLAIVGWLISLLLK</sequence>
<dbReference type="EMBL" id="AP012046">
    <property type="protein sequence ID" value="BAK95725.1"/>
    <property type="molecule type" value="Genomic_DNA"/>
</dbReference>
<accession>A0AAN1SIQ3</accession>
<dbReference type="AlphaFoldDB" id="A0AAN1SIQ3"/>
<keyword evidence="1" id="KW-0472">Membrane</keyword>
<organism evidence="2 3">
    <name type="scientific">Tetragenococcus halophilus (strain DSM 20338 / JCM 20259 / NCIMB 9735 / NBRC 12172)</name>
    <name type="common">Pediococcus halophilus</name>
    <dbReference type="NCBI Taxonomy" id="945021"/>
    <lineage>
        <taxon>Bacteria</taxon>
        <taxon>Bacillati</taxon>
        <taxon>Bacillota</taxon>
        <taxon>Bacilli</taxon>
        <taxon>Lactobacillales</taxon>
        <taxon>Enterococcaceae</taxon>
        <taxon>Tetragenococcus</taxon>
    </lineage>
</organism>